<reference evidence="1 2" key="1">
    <citation type="submission" date="2018-09" db="EMBL/GenBank/DDBJ databases">
        <authorList>
            <person name="You S."/>
        </authorList>
    </citation>
    <scope>NUCLEOTIDE SEQUENCE [LARGE SCALE GENOMIC DNA]</scope>
</reference>
<dbReference type="RefSeq" id="YP_009816036.1">
    <property type="nucleotide sequence ID" value="NC_048102.1"/>
</dbReference>
<keyword evidence="2" id="KW-1185">Reference proteome</keyword>
<proteinExistence type="predicted"/>
<dbReference type="EMBL" id="MH920639">
    <property type="protein sequence ID" value="AYR01851.1"/>
    <property type="molecule type" value="Genomic_DNA"/>
</dbReference>
<evidence type="ECO:0000313" key="2">
    <source>
        <dbReference type="Proteomes" id="UP000281181"/>
    </source>
</evidence>
<protein>
    <submittedName>
        <fullName evidence="1">Uncharacterized protein</fullName>
    </submittedName>
</protein>
<name>A0A3G3M621_9CAUD</name>
<evidence type="ECO:0000313" key="1">
    <source>
        <dbReference type="EMBL" id="AYR01851.1"/>
    </source>
</evidence>
<accession>A0A3G3M621</accession>
<dbReference type="KEGG" id="vg:55007270"/>
<dbReference type="Proteomes" id="UP000281181">
    <property type="component" value="Segment"/>
</dbReference>
<organism evidence="1 2">
    <name type="scientific">Synechococcus phage S-P4</name>
    <dbReference type="NCBI Taxonomy" id="2484640"/>
    <lineage>
        <taxon>Viruses</taxon>
        <taxon>Duplodnaviria</taxon>
        <taxon>Heunggongvirae</taxon>
        <taxon>Uroviricota</taxon>
        <taxon>Caudoviricetes</taxon>
        <taxon>Pantevenvirales</taxon>
        <taxon>Kyanoviridae</taxon>
        <taxon>Leucotheavirus</taxon>
        <taxon>Leucotheavirus sp4</taxon>
    </lineage>
</organism>
<dbReference type="GeneID" id="55007270"/>
<sequence>MTTFLFVFAFIFLLISAMEVTWPVRNNKK</sequence>